<name>A0A6B0UIE1_IXORI</name>
<sequence length="101" mass="11062">MTSGVRKASLMAACMVSCMLFSSSTSVMSPEQIFSRDWLNSRSWSSVSDLVSSYSSWSSSARHSSRSLSCAISRSSCSSRLCFNLLVSVCPREAILSLLWD</sequence>
<accession>A0A6B0UIE1</accession>
<feature type="signal peptide" evidence="1">
    <location>
        <begin position="1"/>
        <end position="26"/>
    </location>
</feature>
<keyword evidence="1" id="KW-0732">Signal</keyword>
<organism evidence="2">
    <name type="scientific">Ixodes ricinus</name>
    <name type="common">Common tick</name>
    <name type="synonym">Acarus ricinus</name>
    <dbReference type="NCBI Taxonomy" id="34613"/>
    <lineage>
        <taxon>Eukaryota</taxon>
        <taxon>Metazoa</taxon>
        <taxon>Ecdysozoa</taxon>
        <taxon>Arthropoda</taxon>
        <taxon>Chelicerata</taxon>
        <taxon>Arachnida</taxon>
        <taxon>Acari</taxon>
        <taxon>Parasitiformes</taxon>
        <taxon>Ixodida</taxon>
        <taxon>Ixodoidea</taxon>
        <taxon>Ixodidae</taxon>
        <taxon>Ixodinae</taxon>
        <taxon>Ixodes</taxon>
    </lineage>
</organism>
<reference evidence="2" key="1">
    <citation type="submission" date="2019-12" db="EMBL/GenBank/DDBJ databases">
        <title>An insight into the sialome of adult female Ixodes ricinus ticks feeding for 6 days.</title>
        <authorList>
            <person name="Perner J."/>
            <person name="Ribeiro J.M.C."/>
        </authorList>
    </citation>
    <scope>NUCLEOTIDE SEQUENCE</scope>
    <source>
        <strain evidence="2">Semi-engorged</strain>
        <tissue evidence="2">Salivary glands</tissue>
    </source>
</reference>
<dbReference type="EMBL" id="GIFC01006190">
    <property type="protein sequence ID" value="MXU88273.1"/>
    <property type="molecule type" value="Transcribed_RNA"/>
</dbReference>
<evidence type="ECO:0000313" key="2">
    <source>
        <dbReference type="EMBL" id="MXU88273.1"/>
    </source>
</evidence>
<dbReference type="AlphaFoldDB" id="A0A6B0UIE1"/>
<protein>
    <submittedName>
        <fullName evidence="2">Putative secreted protein</fullName>
    </submittedName>
</protein>
<evidence type="ECO:0000256" key="1">
    <source>
        <dbReference type="SAM" id="SignalP"/>
    </source>
</evidence>
<feature type="chain" id="PRO_5025486969" evidence="1">
    <location>
        <begin position="27"/>
        <end position="101"/>
    </location>
</feature>
<proteinExistence type="predicted"/>